<keyword evidence="2" id="KW-0698">rRNA processing</keyword>
<dbReference type="PANTHER" id="PTHR21250">
    <property type="entry name" value="PRE-RRNA-PROCESSING PROTEIN TSR2 HOMOLOG"/>
    <property type="match status" value="1"/>
</dbReference>
<reference evidence="4 5" key="1">
    <citation type="journal article" date="2014" name="Am. J. Bot.">
        <title>Genome assembly and annotation for red clover (Trifolium pratense; Fabaceae).</title>
        <authorList>
            <person name="Istvanek J."/>
            <person name="Jaros M."/>
            <person name="Krenek A."/>
            <person name="Repkova J."/>
        </authorList>
    </citation>
    <scope>NUCLEOTIDE SEQUENCE [LARGE SCALE GENOMIC DNA]</scope>
    <source>
        <strain evidence="5">cv. Tatra</strain>
        <tissue evidence="4">Young leaves</tissue>
    </source>
</reference>
<evidence type="ECO:0000256" key="3">
    <source>
        <dbReference type="SAM" id="MobiDB-lite"/>
    </source>
</evidence>
<feature type="region of interest" description="Disordered" evidence="3">
    <location>
        <begin position="209"/>
        <end position="228"/>
    </location>
</feature>
<evidence type="ECO:0000313" key="5">
    <source>
        <dbReference type="Proteomes" id="UP000236291"/>
    </source>
</evidence>
<name>A0A2K3P6G5_TRIPR</name>
<dbReference type="InterPro" id="IPR019398">
    <property type="entry name" value="Pre-rRNA_process_TSR2"/>
</dbReference>
<accession>A0A2K3P6G5</accession>
<dbReference type="Proteomes" id="UP000236291">
    <property type="component" value="Unassembled WGS sequence"/>
</dbReference>
<dbReference type="ExpressionAtlas" id="A0A2K3P6G5">
    <property type="expression patterns" value="baseline"/>
</dbReference>
<dbReference type="AlphaFoldDB" id="A0A2K3P6G5"/>
<feature type="region of interest" description="Disordered" evidence="3">
    <location>
        <begin position="110"/>
        <end position="132"/>
    </location>
</feature>
<feature type="compositionally biased region" description="Acidic residues" evidence="3">
    <location>
        <begin position="123"/>
        <end position="132"/>
    </location>
</feature>
<gene>
    <name evidence="4" type="ORF">L195_g007476</name>
</gene>
<evidence type="ECO:0000313" key="4">
    <source>
        <dbReference type="EMBL" id="PNY10884.1"/>
    </source>
</evidence>
<proteinExistence type="inferred from homology"/>
<comment type="caution">
    <text evidence="4">The sequence shown here is derived from an EMBL/GenBank/DDBJ whole genome shotgun (WGS) entry which is preliminary data.</text>
</comment>
<dbReference type="STRING" id="57577.A0A2K3P6G5"/>
<evidence type="ECO:0000256" key="2">
    <source>
        <dbReference type="ARBA" id="ARBA00022552"/>
    </source>
</evidence>
<dbReference type="GO" id="GO:0006364">
    <property type="term" value="P:rRNA processing"/>
    <property type="evidence" value="ECO:0007669"/>
    <property type="project" value="UniProtKB-KW"/>
</dbReference>
<dbReference type="EMBL" id="ASHM01004143">
    <property type="protein sequence ID" value="PNY10884.1"/>
    <property type="molecule type" value="Genomic_DNA"/>
</dbReference>
<organism evidence="4 5">
    <name type="scientific">Trifolium pratense</name>
    <name type="common">Red clover</name>
    <dbReference type="NCBI Taxonomy" id="57577"/>
    <lineage>
        <taxon>Eukaryota</taxon>
        <taxon>Viridiplantae</taxon>
        <taxon>Streptophyta</taxon>
        <taxon>Embryophyta</taxon>
        <taxon>Tracheophyta</taxon>
        <taxon>Spermatophyta</taxon>
        <taxon>Magnoliopsida</taxon>
        <taxon>eudicotyledons</taxon>
        <taxon>Gunneridae</taxon>
        <taxon>Pentapetalae</taxon>
        <taxon>rosids</taxon>
        <taxon>fabids</taxon>
        <taxon>Fabales</taxon>
        <taxon>Fabaceae</taxon>
        <taxon>Papilionoideae</taxon>
        <taxon>50 kb inversion clade</taxon>
        <taxon>NPAAA clade</taxon>
        <taxon>Hologalegina</taxon>
        <taxon>IRL clade</taxon>
        <taxon>Trifolieae</taxon>
        <taxon>Trifolium</taxon>
    </lineage>
</organism>
<reference evidence="4 5" key="2">
    <citation type="journal article" date="2017" name="Front. Plant Sci.">
        <title>Gene Classification and Mining of Molecular Markers Useful in Red Clover (Trifolium pratense) Breeding.</title>
        <authorList>
            <person name="Istvanek J."/>
            <person name="Dluhosova J."/>
            <person name="Dluhos P."/>
            <person name="Patkova L."/>
            <person name="Nedelnik J."/>
            <person name="Repkova J."/>
        </authorList>
    </citation>
    <scope>NUCLEOTIDE SEQUENCE [LARGE SCALE GENOMIC DNA]</scope>
    <source>
        <strain evidence="5">cv. Tatra</strain>
        <tissue evidence="4">Young leaves</tissue>
    </source>
</reference>
<protein>
    <submittedName>
        <fullName evidence="4">Pre-rRNA-processing TSR2-like protein</fullName>
    </submittedName>
</protein>
<comment type="similarity">
    <text evidence="1">Belongs to the TSR2 family.</text>
</comment>
<evidence type="ECO:0000256" key="1">
    <source>
        <dbReference type="ARBA" id="ARBA00006524"/>
    </source>
</evidence>
<sequence>MEIFQEGIALVFSRWSALRLAVENEWGGRNSHIKAQQFAADIFSWFTQSRDPLYIDDLETLLEEGALEFNLGIEDGSVEEVAEELMIMHEECLAGNFGSVERLREASHNPATFPRAEPLANGNEDDDDSDENIIEDDVSANMDVDIQQSISNLNSMNNTVNEPQPTVAGEADTDIQNSESNLNSMNNTVNEHQPNVADEADDGWTTVSRRRNNDMDTPHGSSTYAKSKTAHKVVDPAVGVKSNIATIPSMGESTISATVSDFSSTEESFTSKTTIIV</sequence>
<dbReference type="Pfam" id="PF10273">
    <property type="entry name" value="WGG"/>
    <property type="match status" value="1"/>
</dbReference>